<reference evidence="1" key="1">
    <citation type="submission" date="2022-05" db="EMBL/GenBank/DDBJ databases">
        <title>Chromosome-level genome of Chaenocephalus aceratus.</title>
        <authorList>
            <person name="Park H."/>
        </authorList>
    </citation>
    <scope>NUCLEOTIDE SEQUENCE</scope>
    <source>
        <strain evidence="1">KU_202001</strain>
    </source>
</reference>
<proteinExistence type="predicted"/>
<dbReference type="EMBL" id="CM043793">
    <property type="protein sequence ID" value="KAI4820035.1"/>
    <property type="molecule type" value="Genomic_DNA"/>
</dbReference>
<accession>A0ACB9X0N6</accession>
<name>A0ACB9X0N6_CHAAC</name>
<sequence length="98" mass="11033">MKDLQRRAIKMNLSTILNVALLVTLLTSCVMFTPFFYLNFQTKILVLNVTEKAVCAIKKPLFPVWVNVNDTAGPCRGRRAAPPQQAPTCWSHVKDCII</sequence>
<organism evidence="1 2">
    <name type="scientific">Chaenocephalus aceratus</name>
    <name type="common">Blackfin icefish</name>
    <name type="synonym">Chaenichthys aceratus</name>
    <dbReference type="NCBI Taxonomy" id="36190"/>
    <lineage>
        <taxon>Eukaryota</taxon>
        <taxon>Metazoa</taxon>
        <taxon>Chordata</taxon>
        <taxon>Craniata</taxon>
        <taxon>Vertebrata</taxon>
        <taxon>Euteleostomi</taxon>
        <taxon>Actinopterygii</taxon>
        <taxon>Neopterygii</taxon>
        <taxon>Teleostei</taxon>
        <taxon>Neoteleostei</taxon>
        <taxon>Acanthomorphata</taxon>
        <taxon>Eupercaria</taxon>
        <taxon>Perciformes</taxon>
        <taxon>Notothenioidei</taxon>
        <taxon>Channichthyidae</taxon>
        <taxon>Chaenocephalus</taxon>
    </lineage>
</organism>
<evidence type="ECO:0000313" key="1">
    <source>
        <dbReference type="EMBL" id="KAI4820035.1"/>
    </source>
</evidence>
<dbReference type="Proteomes" id="UP001057452">
    <property type="component" value="Chromosome 9"/>
</dbReference>
<comment type="caution">
    <text evidence="1">The sequence shown here is derived from an EMBL/GenBank/DDBJ whole genome shotgun (WGS) entry which is preliminary data.</text>
</comment>
<protein>
    <submittedName>
        <fullName evidence="1">Uncharacterized protein</fullName>
    </submittedName>
</protein>
<gene>
    <name evidence="1" type="ORF">KUCAC02_028028</name>
</gene>
<keyword evidence="2" id="KW-1185">Reference proteome</keyword>
<evidence type="ECO:0000313" key="2">
    <source>
        <dbReference type="Proteomes" id="UP001057452"/>
    </source>
</evidence>